<evidence type="ECO:0000313" key="9">
    <source>
        <dbReference type="EMBL" id="KAK8770603.1"/>
    </source>
</evidence>
<evidence type="ECO:0000256" key="3">
    <source>
        <dbReference type="ARBA" id="ARBA00022771"/>
    </source>
</evidence>
<feature type="domain" description="THAP-type" evidence="8">
    <location>
        <begin position="1"/>
        <end position="80"/>
    </location>
</feature>
<evidence type="ECO:0000256" key="6">
    <source>
        <dbReference type="PROSITE-ProRule" id="PRU00309"/>
    </source>
</evidence>
<evidence type="ECO:0000256" key="2">
    <source>
        <dbReference type="ARBA" id="ARBA00022723"/>
    </source>
</evidence>
<dbReference type="GO" id="GO:0008270">
    <property type="term" value="F:zinc ion binding"/>
    <property type="evidence" value="ECO:0007669"/>
    <property type="project" value="UniProtKB-KW"/>
</dbReference>
<evidence type="ECO:0000256" key="4">
    <source>
        <dbReference type="ARBA" id="ARBA00022833"/>
    </source>
</evidence>
<evidence type="ECO:0000259" key="8">
    <source>
        <dbReference type="PROSITE" id="PS50950"/>
    </source>
</evidence>
<keyword evidence="5 6" id="KW-0238">DNA-binding</keyword>
<proteinExistence type="predicted"/>
<keyword evidence="10" id="KW-1185">Reference proteome</keyword>
<dbReference type="AlphaFoldDB" id="A0AAQ4E7D4"/>
<name>A0AAQ4E7D4_AMBAM</name>
<dbReference type="Pfam" id="PF13359">
    <property type="entry name" value="DDE_Tnp_4"/>
    <property type="match status" value="1"/>
</dbReference>
<keyword evidence="3 6" id="KW-0863">Zinc-finger</keyword>
<keyword evidence="4" id="KW-0862">Zinc</keyword>
<sequence length="531" mass="61003">MGGFTCCVPGCYNNSARDKGLGFYVFPKDHKLRQTWLQRINRAGQTGRFSKFVPTTGHRVCSAHFEGGKKTYMVRVPSIFPLRQQKVEKRRLLTRTEPEVSSTSTVCTEQRGQEVSAFASSSNESDCRQPEVNILMDHSYSSQKLSYDELVKKFCEQKHIATDLMEQAETANAQVAELKRQLERSRLDHAETKKLCDRLQQKNRCLRLELSSMQRKVKTCKAEAAQNIENTYEELVKDEKKLRYYTGFTSSERLEAFWSFLEPDAKRLQFWQMKETNSEDRKFILPLKTQLVLVLMRLRLGLDGLDLAYRFGVSKTTVSRMWATWLDFLDNRLCQVPTWMPPELCDKYRPKAFSDKGYTTVDGILDCTEIFIETPSSFRVQSETYSTYKKHNTAKGLVVCSPNGFVTFVSDLAPGRVSDKALTNSSGVLEKFAPGRSVMADRGFTIEEECKQRSLDLNIPPFLEGRPQLSEEDENETRLIASVRIHVERVIRRIKTYRILSQVFPNSMSGQLNKVWHICALLTNFVGEPLL</sequence>
<reference evidence="9 10" key="1">
    <citation type="journal article" date="2023" name="Arcadia Sci">
        <title>De novo assembly of a long-read Amblyomma americanum tick genome.</title>
        <authorList>
            <person name="Chou S."/>
            <person name="Poskanzer K.E."/>
            <person name="Rollins M."/>
            <person name="Thuy-Boun P.S."/>
        </authorList>
    </citation>
    <scope>NUCLEOTIDE SEQUENCE [LARGE SCALE GENOMIC DNA]</scope>
    <source>
        <strain evidence="9">F_SG_1</strain>
        <tissue evidence="9">Salivary glands</tissue>
    </source>
</reference>
<dbReference type="GO" id="GO:0003677">
    <property type="term" value="F:DNA binding"/>
    <property type="evidence" value="ECO:0007669"/>
    <property type="project" value="UniProtKB-UniRule"/>
</dbReference>
<dbReference type="InterPro" id="IPR027806">
    <property type="entry name" value="HARBI1_dom"/>
</dbReference>
<dbReference type="PANTHER" id="PTHR23080:SF133">
    <property type="entry name" value="SI:CH211-262I1.5-RELATED"/>
    <property type="match status" value="1"/>
</dbReference>
<comment type="caution">
    <text evidence="9">The sequence shown here is derived from an EMBL/GenBank/DDBJ whole genome shotgun (WGS) entry which is preliminary data.</text>
</comment>
<feature type="coiled-coil region" evidence="7">
    <location>
        <begin position="161"/>
        <end position="241"/>
    </location>
</feature>
<dbReference type="PANTHER" id="PTHR23080">
    <property type="entry name" value="THAP DOMAIN PROTEIN"/>
    <property type="match status" value="1"/>
</dbReference>
<dbReference type="Proteomes" id="UP001321473">
    <property type="component" value="Unassembled WGS sequence"/>
</dbReference>
<keyword evidence="7" id="KW-0175">Coiled coil</keyword>
<dbReference type="Pfam" id="PF05485">
    <property type="entry name" value="THAP"/>
    <property type="match status" value="1"/>
</dbReference>
<comment type="cofactor">
    <cofactor evidence="1">
        <name>a divalent metal cation</name>
        <dbReference type="ChEBI" id="CHEBI:60240"/>
    </cofactor>
</comment>
<dbReference type="Pfam" id="PF13613">
    <property type="entry name" value="HTH_Tnp_4"/>
    <property type="match status" value="1"/>
</dbReference>
<evidence type="ECO:0000256" key="1">
    <source>
        <dbReference type="ARBA" id="ARBA00001968"/>
    </source>
</evidence>
<evidence type="ECO:0000256" key="5">
    <source>
        <dbReference type="ARBA" id="ARBA00023125"/>
    </source>
</evidence>
<dbReference type="InterPro" id="IPR027805">
    <property type="entry name" value="Transposase_HTH_dom"/>
</dbReference>
<dbReference type="EMBL" id="JARKHS020020855">
    <property type="protein sequence ID" value="KAK8770603.1"/>
    <property type="molecule type" value="Genomic_DNA"/>
</dbReference>
<accession>A0AAQ4E7D4</accession>
<evidence type="ECO:0000313" key="10">
    <source>
        <dbReference type="Proteomes" id="UP001321473"/>
    </source>
</evidence>
<protein>
    <recommendedName>
        <fullName evidence="8">THAP-type domain-containing protein</fullName>
    </recommendedName>
</protein>
<keyword evidence="2" id="KW-0479">Metal-binding</keyword>
<evidence type="ECO:0000256" key="7">
    <source>
        <dbReference type="SAM" id="Coils"/>
    </source>
</evidence>
<dbReference type="SUPFAM" id="SSF57716">
    <property type="entry name" value="Glucocorticoid receptor-like (DNA-binding domain)"/>
    <property type="match status" value="1"/>
</dbReference>
<organism evidence="9 10">
    <name type="scientific">Amblyomma americanum</name>
    <name type="common">Lone star tick</name>
    <dbReference type="NCBI Taxonomy" id="6943"/>
    <lineage>
        <taxon>Eukaryota</taxon>
        <taxon>Metazoa</taxon>
        <taxon>Ecdysozoa</taxon>
        <taxon>Arthropoda</taxon>
        <taxon>Chelicerata</taxon>
        <taxon>Arachnida</taxon>
        <taxon>Acari</taxon>
        <taxon>Parasitiformes</taxon>
        <taxon>Ixodida</taxon>
        <taxon>Ixodoidea</taxon>
        <taxon>Ixodidae</taxon>
        <taxon>Amblyomminae</taxon>
        <taxon>Amblyomma</taxon>
    </lineage>
</organism>
<dbReference type="PROSITE" id="PS50950">
    <property type="entry name" value="ZF_THAP"/>
    <property type="match status" value="1"/>
</dbReference>
<gene>
    <name evidence="9" type="ORF">V5799_012933</name>
</gene>
<dbReference type="SMART" id="SM00980">
    <property type="entry name" value="THAP"/>
    <property type="match status" value="1"/>
</dbReference>
<dbReference type="InterPro" id="IPR006612">
    <property type="entry name" value="THAP_Znf"/>
</dbReference>